<dbReference type="EMBL" id="JBICBT010000896">
    <property type="protein sequence ID" value="KAL3094528.1"/>
    <property type="molecule type" value="Genomic_DNA"/>
</dbReference>
<reference evidence="2 3" key="1">
    <citation type="submission" date="2024-10" db="EMBL/GenBank/DDBJ databases">
        <authorList>
            <person name="Kim D."/>
        </authorList>
    </citation>
    <scope>NUCLEOTIDE SEQUENCE [LARGE SCALE GENOMIC DNA]</scope>
    <source>
        <strain evidence="2">BH-2024</strain>
    </source>
</reference>
<keyword evidence="3" id="KW-1185">Reference proteome</keyword>
<sequence length="233" mass="26651">MEEAPKNGRHQQKNKNEQQLTASELRHYEADFDESDPKWKCWPERKHVQKVAFHASVATVVLAVLLLLLALLLLRPLFLRLSFVGLGVVLCAVSAMAFFANLAQNDFLFVPYLFVVWLLTILSFAFFFFLVPMFSVPDFWQNWVLVAFGIAQGRHSLSVVRLITVLSAAVSFASICLLTLFNFIMLRARNFAIAKRVAIKKGYKTHPTGENGERKQRKDETRRVRVMEMETSA</sequence>
<evidence type="ECO:0000256" key="1">
    <source>
        <dbReference type="SAM" id="Phobius"/>
    </source>
</evidence>
<dbReference type="Proteomes" id="UP001620626">
    <property type="component" value="Unassembled WGS sequence"/>
</dbReference>
<keyword evidence="1" id="KW-0472">Membrane</keyword>
<evidence type="ECO:0000313" key="3">
    <source>
        <dbReference type="Proteomes" id="UP001620626"/>
    </source>
</evidence>
<comment type="caution">
    <text evidence="2">The sequence shown here is derived from an EMBL/GenBank/DDBJ whole genome shotgun (WGS) entry which is preliminary data.</text>
</comment>
<keyword evidence="1" id="KW-0812">Transmembrane</keyword>
<name>A0ABD2JVE8_9BILA</name>
<dbReference type="AlphaFoldDB" id="A0ABD2JVE8"/>
<protein>
    <submittedName>
        <fullName evidence="2">Uncharacterized protein</fullName>
    </submittedName>
</protein>
<organism evidence="2 3">
    <name type="scientific">Heterodera trifolii</name>
    <dbReference type="NCBI Taxonomy" id="157864"/>
    <lineage>
        <taxon>Eukaryota</taxon>
        <taxon>Metazoa</taxon>
        <taxon>Ecdysozoa</taxon>
        <taxon>Nematoda</taxon>
        <taxon>Chromadorea</taxon>
        <taxon>Rhabditida</taxon>
        <taxon>Tylenchina</taxon>
        <taxon>Tylenchomorpha</taxon>
        <taxon>Tylenchoidea</taxon>
        <taxon>Heteroderidae</taxon>
        <taxon>Heteroderinae</taxon>
        <taxon>Heterodera</taxon>
    </lineage>
</organism>
<gene>
    <name evidence="2" type="ORF">niasHT_026294</name>
</gene>
<keyword evidence="1" id="KW-1133">Transmembrane helix</keyword>
<evidence type="ECO:0000313" key="2">
    <source>
        <dbReference type="EMBL" id="KAL3094528.1"/>
    </source>
</evidence>
<feature type="transmembrane region" description="Helical" evidence="1">
    <location>
        <begin position="51"/>
        <end position="72"/>
    </location>
</feature>
<feature type="transmembrane region" description="Helical" evidence="1">
    <location>
        <begin position="162"/>
        <end position="186"/>
    </location>
</feature>
<feature type="transmembrane region" description="Helical" evidence="1">
    <location>
        <begin position="112"/>
        <end position="134"/>
    </location>
</feature>
<accession>A0ABD2JVE8</accession>
<proteinExistence type="predicted"/>
<feature type="transmembrane region" description="Helical" evidence="1">
    <location>
        <begin position="78"/>
        <end position="100"/>
    </location>
</feature>